<evidence type="ECO:0000256" key="2">
    <source>
        <dbReference type="ARBA" id="ARBA00022448"/>
    </source>
</evidence>
<keyword evidence="6 7" id="KW-0472">Membrane</keyword>
<organism evidence="9 11">
    <name type="scientific">Arcobacter ellisii</name>
    <dbReference type="NCBI Taxonomy" id="913109"/>
    <lineage>
        <taxon>Bacteria</taxon>
        <taxon>Pseudomonadati</taxon>
        <taxon>Campylobacterota</taxon>
        <taxon>Epsilonproteobacteria</taxon>
        <taxon>Campylobacterales</taxon>
        <taxon>Arcobacteraceae</taxon>
        <taxon>Arcobacter</taxon>
    </lineage>
</organism>
<proteinExistence type="predicted"/>
<dbReference type="EMBL" id="CP032097">
    <property type="protein sequence ID" value="AXX96029.1"/>
    <property type="molecule type" value="Genomic_DNA"/>
</dbReference>
<feature type="transmembrane region" description="Helical" evidence="7">
    <location>
        <begin position="130"/>
        <end position="154"/>
    </location>
</feature>
<dbReference type="AlphaFoldDB" id="A0A347UB01"/>
<dbReference type="Gene3D" id="1.10.1760.20">
    <property type="match status" value="1"/>
</dbReference>
<sequence>MHISDGIISVEVAITTGVVATLFCAYALKKLSNEKIALVAALSALFFVTSFIHIPFGPTQIHLMLLGFIGIFLGNLAFLSISIALILQALLLGFGGLTSLGANIIIMAMPAFMVYLIFKLNIMKKINEKIRFFLVGFIGVFISSIFLFIILVLSKEEYLAVGYSVIAVNIPTMILEGIITLFLLLYIKKVMPTLLKDTSLC</sequence>
<evidence type="ECO:0000256" key="4">
    <source>
        <dbReference type="ARBA" id="ARBA00022692"/>
    </source>
</evidence>
<name>A0A347UB01_9BACT</name>
<evidence type="ECO:0000313" key="9">
    <source>
        <dbReference type="EMBL" id="RXI29402.1"/>
    </source>
</evidence>
<dbReference type="InterPro" id="IPR002751">
    <property type="entry name" value="CbiM/NikMN"/>
</dbReference>
<evidence type="ECO:0000256" key="1">
    <source>
        <dbReference type="ARBA" id="ARBA00004651"/>
    </source>
</evidence>
<dbReference type="PANTHER" id="PTHR34229">
    <property type="entry name" value="METAL TRANSPORT PROTEIN HI_1621-RELATED"/>
    <property type="match status" value="1"/>
</dbReference>
<evidence type="ECO:0000256" key="6">
    <source>
        <dbReference type="ARBA" id="ARBA00023136"/>
    </source>
</evidence>
<dbReference type="GO" id="GO:0000041">
    <property type="term" value="P:transition metal ion transport"/>
    <property type="evidence" value="ECO:0007669"/>
    <property type="project" value="InterPro"/>
</dbReference>
<keyword evidence="4 7" id="KW-0812">Transmembrane</keyword>
<feature type="transmembrane region" description="Helical" evidence="7">
    <location>
        <begin position="35"/>
        <end position="56"/>
    </location>
</feature>
<keyword evidence="5 7" id="KW-1133">Transmembrane helix</keyword>
<dbReference type="KEGG" id="aell:AELL_2411"/>
<dbReference type="PANTHER" id="PTHR34229:SF1">
    <property type="entry name" value="METAL TRANSPORT PROTEIN HI_1621-RELATED"/>
    <property type="match status" value="1"/>
</dbReference>
<dbReference type="OrthoDB" id="9792317at2"/>
<reference evidence="8 10" key="2">
    <citation type="submission" date="2018-08" db="EMBL/GenBank/DDBJ databases">
        <title>Complete genome of the Arcobacter ellisii type strain LMG 26155.</title>
        <authorList>
            <person name="Miller W.G."/>
            <person name="Yee E."/>
            <person name="Bono J.L."/>
        </authorList>
    </citation>
    <scope>NUCLEOTIDE SEQUENCE [LARGE SCALE GENOMIC DNA]</scope>
    <source>
        <strain evidence="8 10">LMG 26155</strain>
    </source>
</reference>
<accession>A0A347UB01</accession>
<protein>
    <submittedName>
        <fullName evidence="9">Cobalamin biosynthesis protein</fullName>
    </submittedName>
    <submittedName>
        <fullName evidence="8">Cobalt/nickel ECF transporter CbiMNQO, S component CbiM</fullName>
    </submittedName>
</protein>
<evidence type="ECO:0000313" key="10">
    <source>
        <dbReference type="Proteomes" id="UP000262582"/>
    </source>
</evidence>
<feature type="transmembrane region" description="Helical" evidence="7">
    <location>
        <begin position="160"/>
        <end position="187"/>
    </location>
</feature>
<feature type="transmembrane region" description="Helical" evidence="7">
    <location>
        <begin position="7"/>
        <end position="29"/>
    </location>
</feature>
<dbReference type="EMBL" id="NXIG01000012">
    <property type="protein sequence ID" value="RXI29402.1"/>
    <property type="molecule type" value="Genomic_DNA"/>
</dbReference>
<evidence type="ECO:0000313" key="11">
    <source>
        <dbReference type="Proteomes" id="UP000290588"/>
    </source>
</evidence>
<evidence type="ECO:0000313" key="8">
    <source>
        <dbReference type="EMBL" id="AXX96029.1"/>
    </source>
</evidence>
<dbReference type="Pfam" id="PF01891">
    <property type="entry name" value="CbiM"/>
    <property type="match status" value="1"/>
</dbReference>
<evidence type="ECO:0000256" key="7">
    <source>
        <dbReference type="SAM" id="Phobius"/>
    </source>
</evidence>
<feature type="transmembrane region" description="Helical" evidence="7">
    <location>
        <begin position="63"/>
        <end position="91"/>
    </location>
</feature>
<reference evidence="9 11" key="1">
    <citation type="submission" date="2017-09" db="EMBL/GenBank/DDBJ databases">
        <title>Genomics of the genus Arcobacter.</title>
        <authorList>
            <person name="Perez-Cataluna A."/>
            <person name="Figueras M.J."/>
            <person name="Salas-Masso N."/>
        </authorList>
    </citation>
    <scope>NUCLEOTIDE SEQUENCE [LARGE SCALE GENOMIC DNA]</scope>
    <source>
        <strain evidence="9 11">CECT 7837</strain>
    </source>
</reference>
<keyword evidence="2" id="KW-0813">Transport</keyword>
<dbReference type="NCBIfam" id="NF004909">
    <property type="entry name" value="PRK06265.2-5"/>
    <property type="match status" value="1"/>
</dbReference>
<gene>
    <name evidence="8" type="primary">cbiM</name>
    <name evidence="8" type="ORF">AELL_2411</name>
    <name evidence="9" type="ORF">CP962_11415</name>
</gene>
<evidence type="ECO:0000256" key="3">
    <source>
        <dbReference type="ARBA" id="ARBA00022475"/>
    </source>
</evidence>
<comment type="subcellular location">
    <subcellularLocation>
        <location evidence="1">Cell membrane</location>
        <topology evidence="1">Multi-pass membrane protein</topology>
    </subcellularLocation>
</comment>
<keyword evidence="3" id="KW-1003">Cell membrane</keyword>
<dbReference type="Proteomes" id="UP000290588">
    <property type="component" value="Unassembled WGS sequence"/>
</dbReference>
<keyword evidence="10" id="KW-1185">Reference proteome</keyword>
<dbReference type="GO" id="GO:0005886">
    <property type="term" value="C:plasma membrane"/>
    <property type="evidence" value="ECO:0007669"/>
    <property type="project" value="UniProtKB-SubCell"/>
</dbReference>
<dbReference type="RefSeq" id="WP_118918180.1">
    <property type="nucleotide sequence ID" value="NZ_CP032097.1"/>
</dbReference>
<dbReference type="Proteomes" id="UP000262582">
    <property type="component" value="Chromosome"/>
</dbReference>
<feature type="transmembrane region" description="Helical" evidence="7">
    <location>
        <begin position="97"/>
        <end position="118"/>
    </location>
</feature>
<evidence type="ECO:0000256" key="5">
    <source>
        <dbReference type="ARBA" id="ARBA00022989"/>
    </source>
</evidence>